<evidence type="ECO:0000256" key="7">
    <source>
        <dbReference type="SAM" id="MobiDB-lite"/>
    </source>
</evidence>
<dbReference type="NCBIfam" id="TIGR00229">
    <property type="entry name" value="sensory_box"/>
    <property type="match status" value="1"/>
</dbReference>
<dbReference type="InterPro" id="IPR000727">
    <property type="entry name" value="T_SNARE_dom"/>
</dbReference>
<dbReference type="OrthoDB" id="2489132at2"/>
<dbReference type="PANTHER" id="PTHR32089:SF112">
    <property type="entry name" value="LYSOZYME-LIKE PROTEIN-RELATED"/>
    <property type="match status" value="1"/>
</dbReference>
<feature type="domain" description="T-SNARE coiled-coil homology" evidence="11">
    <location>
        <begin position="438"/>
        <end position="500"/>
    </location>
</feature>
<evidence type="ECO:0000256" key="6">
    <source>
        <dbReference type="SAM" id="Coils"/>
    </source>
</evidence>
<dbReference type="EMBL" id="WMEX01000002">
    <property type="protein sequence ID" value="MYL26097.1"/>
    <property type="molecule type" value="Genomic_DNA"/>
</dbReference>
<feature type="domain" description="PAS" evidence="10">
    <location>
        <begin position="21"/>
        <end position="76"/>
    </location>
</feature>
<feature type="region of interest" description="Disordered" evidence="7">
    <location>
        <begin position="256"/>
        <end position="320"/>
    </location>
</feature>
<keyword evidence="8" id="KW-1133">Transmembrane helix</keyword>
<evidence type="ECO:0000256" key="5">
    <source>
        <dbReference type="PROSITE-ProRule" id="PRU00284"/>
    </source>
</evidence>
<name>A0A9X5B5E4_9GAMM</name>
<keyword evidence="8" id="KW-0472">Membrane</keyword>
<dbReference type="Pfam" id="PF00015">
    <property type="entry name" value="MCPsignal"/>
    <property type="match status" value="1"/>
</dbReference>
<dbReference type="PROSITE" id="PS50192">
    <property type="entry name" value="T_SNARE"/>
    <property type="match status" value="1"/>
</dbReference>
<feature type="transmembrane region" description="Helical" evidence="8">
    <location>
        <begin position="176"/>
        <end position="194"/>
    </location>
</feature>
<dbReference type="GO" id="GO:0007165">
    <property type="term" value="P:signal transduction"/>
    <property type="evidence" value="ECO:0007669"/>
    <property type="project" value="UniProtKB-KW"/>
</dbReference>
<dbReference type="PROSITE" id="PS50111">
    <property type="entry name" value="CHEMOTAXIS_TRANSDUC_2"/>
    <property type="match status" value="1"/>
</dbReference>
<dbReference type="SMART" id="SM00283">
    <property type="entry name" value="MA"/>
    <property type="match status" value="1"/>
</dbReference>
<dbReference type="InterPro" id="IPR000014">
    <property type="entry name" value="PAS"/>
</dbReference>
<feature type="coiled-coil region" evidence="6">
    <location>
        <begin position="434"/>
        <end position="461"/>
    </location>
</feature>
<organism evidence="12 13">
    <name type="scientific">Vreelandella halophila</name>
    <dbReference type="NCBI Taxonomy" id="86177"/>
    <lineage>
        <taxon>Bacteria</taxon>
        <taxon>Pseudomonadati</taxon>
        <taxon>Pseudomonadota</taxon>
        <taxon>Gammaproteobacteria</taxon>
        <taxon>Oceanospirillales</taxon>
        <taxon>Halomonadaceae</taxon>
        <taxon>Vreelandella</taxon>
    </lineage>
</organism>
<evidence type="ECO:0000256" key="1">
    <source>
        <dbReference type="ARBA" id="ARBA00004429"/>
    </source>
</evidence>
<feature type="compositionally biased region" description="Low complexity" evidence="7">
    <location>
        <begin position="285"/>
        <end position="299"/>
    </location>
</feature>
<dbReference type="InterPro" id="IPR004090">
    <property type="entry name" value="Chemotax_Me-accpt_rcpt"/>
</dbReference>
<evidence type="ECO:0000259" key="11">
    <source>
        <dbReference type="PROSITE" id="PS50192"/>
    </source>
</evidence>
<dbReference type="GO" id="GO:0006935">
    <property type="term" value="P:chemotaxis"/>
    <property type="evidence" value="ECO:0007669"/>
    <property type="project" value="InterPro"/>
</dbReference>
<feature type="transmembrane region" description="Helical" evidence="8">
    <location>
        <begin position="148"/>
        <end position="170"/>
    </location>
</feature>
<evidence type="ECO:0000259" key="10">
    <source>
        <dbReference type="PROSITE" id="PS50112"/>
    </source>
</evidence>
<keyword evidence="3 5" id="KW-0807">Transducer</keyword>
<keyword evidence="6" id="KW-0175">Coiled coil</keyword>
<comment type="caution">
    <text evidence="12">The sequence shown here is derived from an EMBL/GenBank/DDBJ whole genome shotgun (WGS) entry which is preliminary data.</text>
</comment>
<comment type="similarity">
    <text evidence="4">Belongs to the methyl-accepting chemotaxis (MCP) protein family.</text>
</comment>
<dbReference type="SUPFAM" id="SSF58104">
    <property type="entry name" value="Methyl-accepting chemotaxis protein (MCP) signaling domain"/>
    <property type="match status" value="1"/>
</dbReference>
<feature type="domain" description="Methyl-accepting transducer" evidence="9">
    <location>
        <begin position="251"/>
        <end position="487"/>
    </location>
</feature>
<dbReference type="PANTHER" id="PTHR32089">
    <property type="entry name" value="METHYL-ACCEPTING CHEMOTAXIS PROTEIN MCPB"/>
    <property type="match status" value="1"/>
</dbReference>
<dbReference type="SUPFAM" id="SSF55785">
    <property type="entry name" value="PYP-like sensor domain (PAS domain)"/>
    <property type="match status" value="1"/>
</dbReference>
<dbReference type="GO" id="GO:0004888">
    <property type="term" value="F:transmembrane signaling receptor activity"/>
    <property type="evidence" value="ECO:0007669"/>
    <property type="project" value="InterPro"/>
</dbReference>
<dbReference type="Gene3D" id="3.30.450.20">
    <property type="entry name" value="PAS domain"/>
    <property type="match status" value="1"/>
</dbReference>
<dbReference type="InterPro" id="IPR035965">
    <property type="entry name" value="PAS-like_dom_sf"/>
</dbReference>
<evidence type="ECO:0000313" key="13">
    <source>
        <dbReference type="Proteomes" id="UP000460751"/>
    </source>
</evidence>
<keyword evidence="2" id="KW-1003">Cell membrane</keyword>
<evidence type="ECO:0000256" key="4">
    <source>
        <dbReference type="ARBA" id="ARBA00029447"/>
    </source>
</evidence>
<dbReference type="InterPro" id="IPR013655">
    <property type="entry name" value="PAS_fold_3"/>
</dbReference>
<dbReference type="Gene3D" id="1.10.287.950">
    <property type="entry name" value="Methyl-accepting chemotaxis protein"/>
    <property type="match status" value="1"/>
</dbReference>
<evidence type="ECO:0000256" key="8">
    <source>
        <dbReference type="SAM" id="Phobius"/>
    </source>
</evidence>
<keyword evidence="13" id="KW-1185">Reference proteome</keyword>
<dbReference type="CDD" id="cd00130">
    <property type="entry name" value="PAS"/>
    <property type="match status" value="1"/>
</dbReference>
<dbReference type="PROSITE" id="PS50112">
    <property type="entry name" value="PAS"/>
    <property type="match status" value="1"/>
</dbReference>
<gene>
    <name evidence="12" type="ORF">GLW01_04740</name>
</gene>
<reference evidence="12 13" key="1">
    <citation type="submission" date="2019-11" db="EMBL/GenBank/DDBJ databases">
        <title>Genome sequences of 17 halophilic strains isolated from different environments.</title>
        <authorList>
            <person name="Furrow R.E."/>
        </authorList>
    </citation>
    <scope>NUCLEOTIDE SEQUENCE [LARGE SCALE GENOMIC DNA]</scope>
    <source>
        <strain evidence="12 13">22507_15_FS</strain>
    </source>
</reference>
<dbReference type="Pfam" id="PF08447">
    <property type="entry name" value="PAS_3"/>
    <property type="match status" value="1"/>
</dbReference>
<evidence type="ECO:0000313" key="12">
    <source>
        <dbReference type="EMBL" id="MYL26097.1"/>
    </source>
</evidence>
<dbReference type="RefSeq" id="WP_160898301.1">
    <property type="nucleotide sequence ID" value="NZ_WMEX01000002.1"/>
</dbReference>
<dbReference type="CDD" id="cd11386">
    <property type="entry name" value="MCP_signal"/>
    <property type="match status" value="1"/>
</dbReference>
<dbReference type="AlphaFoldDB" id="A0A9X5B5E4"/>
<keyword evidence="8" id="KW-0812">Transmembrane</keyword>
<comment type="subcellular location">
    <subcellularLocation>
        <location evidence="1">Cell inner membrane</location>
        <topology evidence="1">Multi-pass membrane protein</topology>
    </subcellularLocation>
</comment>
<sequence length="525" mass="57025">MRQNMPVTDREETFGSDERLISTTNLRGVIEDANDTFIRVSGFSRDELEGQPHNIVRHPDMPEAVYANFWETLKSGKPWMGLVKNRCKNGDYYWVSAYVSPIYKDGEQVGFQSVRTQPSERLKQNALTAYRRMKRGARSMPLSRRFGMGWQMLGAGVGAVIAALAAGYGFGGSHTAVSAAIVLLGALAAGALCLRVAGQIRTFKNECKAVFDNDLGAQVYGNGNDLMAQARVALAMRQSQLEALRGRVEDLTGELTQSARDAREAAESGQTAAGQQENEIQQVATAMEEMSSTVEEVSANTSEASDRASQASEQAKAGSQTILETSQAMESLAEEVNNANESVQRLREQALSITSVVDVITGIADQTNLLALNAAIEAARAGESGRGFSVVADEVRQLAHRVSESTKEIRSTIDSLSSGTESTVQAMDQSCQFAEKVQLQAQDSSERIQSIEANVEQIRDMANQIATAAEEQSSTAADMTHRVNQIHENSQTSAAIAESTRNNSDALEEMVHRLEGVVRQFKLQK</sequence>
<feature type="coiled-coil region" evidence="6">
    <location>
        <begin position="322"/>
        <end position="349"/>
    </location>
</feature>
<protein>
    <submittedName>
        <fullName evidence="12">PAS domain-containing protein</fullName>
    </submittedName>
</protein>
<evidence type="ECO:0000256" key="2">
    <source>
        <dbReference type="ARBA" id="ARBA00022519"/>
    </source>
</evidence>
<dbReference type="PRINTS" id="PR00260">
    <property type="entry name" value="CHEMTRNSDUCR"/>
</dbReference>
<dbReference type="InterPro" id="IPR004089">
    <property type="entry name" value="MCPsignal_dom"/>
</dbReference>
<feature type="compositionally biased region" description="Polar residues" evidence="7">
    <location>
        <begin position="268"/>
        <end position="284"/>
    </location>
</feature>
<accession>A0A9X5B5E4</accession>
<dbReference type="GO" id="GO:0005886">
    <property type="term" value="C:plasma membrane"/>
    <property type="evidence" value="ECO:0007669"/>
    <property type="project" value="UniProtKB-SubCell"/>
</dbReference>
<evidence type="ECO:0000256" key="3">
    <source>
        <dbReference type="ARBA" id="ARBA00023224"/>
    </source>
</evidence>
<keyword evidence="2" id="KW-0997">Cell inner membrane</keyword>
<evidence type="ECO:0000259" key="9">
    <source>
        <dbReference type="PROSITE" id="PS50111"/>
    </source>
</evidence>
<proteinExistence type="inferred from homology"/>
<dbReference type="FunFam" id="1.10.287.950:FF:000001">
    <property type="entry name" value="Methyl-accepting chemotaxis sensory transducer"/>
    <property type="match status" value="1"/>
</dbReference>
<dbReference type="Proteomes" id="UP000460751">
    <property type="component" value="Unassembled WGS sequence"/>
</dbReference>
<feature type="compositionally biased region" description="Polar residues" evidence="7">
    <location>
        <begin position="300"/>
        <end position="320"/>
    </location>
</feature>